<organism evidence="2 3">
    <name type="scientific">Portunus trituberculatus</name>
    <name type="common">Swimming crab</name>
    <name type="synonym">Neptunus trituberculatus</name>
    <dbReference type="NCBI Taxonomy" id="210409"/>
    <lineage>
        <taxon>Eukaryota</taxon>
        <taxon>Metazoa</taxon>
        <taxon>Ecdysozoa</taxon>
        <taxon>Arthropoda</taxon>
        <taxon>Crustacea</taxon>
        <taxon>Multicrustacea</taxon>
        <taxon>Malacostraca</taxon>
        <taxon>Eumalacostraca</taxon>
        <taxon>Eucarida</taxon>
        <taxon>Decapoda</taxon>
        <taxon>Pleocyemata</taxon>
        <taxon>Brachyura</taxon>
        <taxon>Eubrachyura</taxon>
        <taxon>Portunoidea</taxon>
        <taxon>Portunidae</taxon>
        <taxon>Portuninae</taxon>
        <taxon>Portunus</taxon>
    </lineage>
</organism>
<name>A0A5B7G4Q6_PORTR</name>
<feature type="compositionally biased region" description="Basic and acidic residues" evidence="1">
    <location>
        <begin position="95"/>
        <end position="107"/>
    </location>
</feature>
<evidence type="ECO:0000256" key="1">
    <source>
        <dbReference type="SAM" id="MobiDB-lite"/>
    </source>
</evidence>
<feature type="region of interest" description="Disordered" evidence="1">
    <location>
        <begin position="95"/>
        <end position="128"/>
    </location>
</feature>
<protein>
    <submittedName>
        <fullName evidence="2">Uncharacterized protein</fullName>
    </submittedName>
</protein>
<dbReference type="AlphaFoldDB" id="A0A5B7G4Q6"/>
<accession>A0A5B7G4Q6</accession>
<evidence type="ECO:0000313" key="2">
    <source>
        <dbReference type="EMBL" id="MPC52253.1"/>
    </source>
</evidence>
<proteinExistence type="predicted"/>
<keyword evidence="3" id="KW-1185">Reference proteome</keyword>
<sequence>MSELLLVVLQPLSRPRIWVRQDGAGPSGREPRVMLKGLKHYRVASKGCGGSWLLFEIFDAAVFENVVHMKHEAFFGYSLMAWEMTSFRHDLDERAGVQNRQRERDGVVGRGGAPPACQPGARRPNTAG</sequence>
<dbReference type="EMBL" id="VSRR010010732">
    <property type="protein sequence ID" value="MPC52253.1"/>
    <property type="molecule type" value="Genomic_DNA"/>
</dbReference>
<reference evidence="2 3" key="1">
    <citation type="submission" date="2019-05" db="EMBL/GenBank/DDBJ databases">
        <title>Another draft genome of Portunus trituberculatus and its Hox gene families provides insights of decapod evolution.</title>
        <authorList>
            <person name="Jeong J.-H."/>
            <person name="Song I."/>
            <person name="Kim S."/>
            <person name="Choi T."/>
            <person name="Kim D."/>
            <person name="Ryu S."/>
            <person name="Kim W."/>
        </authorList>
    </citation>
    <scope>NUCLEOTIDE SEQUENCE [LARGE SCALE GENOMIC DNA]</scope>
    <source>
        <tissue evidence="2">Muscle</tissue>
    </source>
</reference>
<comment type="caution">
    <text evidence="2">The sequence shown here is derived from an EMBL/GenBank/DDBJ whole genome shotgun (WGS) entry which is preliminary data.</text>
</comment>
<dbReference type="Proteomes" id="UP000324222">
    <property type="component" value="Unassembled WGS sequence"/>
</dbReference>
<gene>
    <name evidence="2" type="ORF">E2C01_046116</name>
</gene>
<evidence type="ECO:0000313" key="3">
    <source>
        <dbReference type="Proteomes" id="UP000324222"/>
    </source>
</evidence>